<feature type="region of interest" description="Disordered" evidence="1">
    <location>
        <begin position="287"/>
        <end position="307"/>
    </location>
</feature>
<feature type="compositionally biased region" description="Low complexity" evidence="1">
    <location>
        <begin position="105"/>
        <end position="143"/>
    </location>
</feature>
<feature type="compositionally biased region" description="Polar residues" evidence="1">
    <location>
        <begin position="335"/>
        <end position="347"/>
    </location>
</feature>
<feature type="compositionally biased region" description="Polar residues" evidence="1">
    <location>
        <begin position="62"/>
        <end position="74"/>
    </location>
</feature>
<evidence type="ECO:0000313" key="2">
    <source>
        <dbReference type="EMBL" id="KAL1835424.1"/>
    </source>
</evidence>
<comment type="caution">
    <text evidence="2">The sequence shown here is derived from an EMBL/GenBank/DDBJ whole genome shotgun (WGS) entry which is preliminary data.</text>
</comment>
<feature type="compositionally biased region" description="Low complexity" evidence="1">
    <location>
        <begin position="657"/>
        <end position="710"/>
    </location>
</feature>
<feature type="region of interest" description="Disordered" evidence="1">
    <location>
        <begin position="500"/>
        <end position="714"/>
    </location>
</feature>
<feature type="compositionally biased region" description="Polar residues" evidence="1">
    <location>
        <begin position="469"/>
        <end position="486"/>
    </location>
</feature>
<feature type="region of interest" description="Disordered" evidence="1">
    <location>
        <begin position="105"/>
        <end position="214"/>
    </location>
</feature>
<evidence type="ECO:0000313" key="3">
    <source>
        <dbReference type="Proteomes" id="UP001583172"/>
    </source>
</evidence>
<feature type="compositionally biased region" description="Basic residues" evidence="1">
    <location>
        <begin position="363"/>
        <end position="372"/>
    </location>
</feature>
<feature type="compositionally biased region" description="Basic and acidic residues" evidence="1">
    <location>
        <begin position="558"/>
        <end position="572"/>
    </location>
</feature>
<feature type="region of interest" description="Disordered" evidence="1">
    <location>
        <begin position="62"/>
        <end position="82"/>
    </location>
</feature>
<feature type="compositionally biased region" description="Gly residues" evidence="1">
    <location>
        <begin position="785"/>
        <end position="802"/>
    </location>
</feature>
<accession>A0ABR3V0Y0</accession>
<feature type="compositionally biased region" description="Polar residues" evidence="1">
    <location>
        <begin position="512"/>
        <end position="529"/>
    </location>
</feature>
<feature type="compositionally biased region" description="Basic and acidic residues" evidence="1">
    <location>
        <begin position="325"/>
        <end position="334"/>
    </location>
</feature>
<feature type="region of interest" description="Disordered" evidence="1">
    <location>
        <begin position="234"/>
        <end position="268"/>
    </location>
</feature>
<proteinExistence type="predicted"/>
<feature type="region of interest" description="Disordered" evidence="1">
    <location>
        <begin position="449"/>
        <end position="486"/>
    </location>
</feature>
<dbReference type="EMBL" id="JAZGSY010000671">
    <property type="protein sequence ID" value="KAL1835424.1"/>
    <property type="molecule type" value="Genomic_DNA"/>
</dbReference>
<feature type="compositionally biased region" description="Acidic residues" evidence="1">
    <location>
        <begin position="624"/>
        <end position="634"/>
    </location>
</feature>
<gene>
    <name evidence="2" type="ORF">VTJ49DRAFT_6742</name>
</gene>
<feature type="region of interest" description="Disordered" evidence="1">
    <location>
        <begin position="323"/>
        <end position="395"/>
    </location>
</feature>
<feature type="compositionally biased region" description="Low complexity" evidence="1">
    <location>
        <begin position="245"/>
        <end position="257"/>
    </location>
</feature>
<evidence type="ECO:0000256" key="1">
    <source>
        <dbReference type="SAM" id="MobiDB-lite"/>
    </source>
</evidence>
<organism evidence="2 3">
    <name type="scientific">Humicola insolens</name>
    <name type="common">Soft-rot fungus</name>
    <dbReference type="NCBI Taxonomy" id="85995"/>
    <lineage>
        <taxon>Eukaryota</taxon>
        <taxon>Fungi</taxon>
        <taxon>Dikarya</taxon>
        <taxon>Ascomycota</taxon>
        <taxon>Pezizomycotina</taxon>
        <taxon>Sordariomycetes</taxon>
        <taxon>Sordariomycetidae</taxon>
        <taxon>Sordariales</taxon>
        <taxon>Chaetomiaceae</taxon>
        <taxon>Mycothermus</taxon>
    </lineage>
</organism>
<protein>
    <submittedName>
        <fullName evidence="2">Uncharacterized protein</fullName>
    </submittedName>
</protein>
<name>A0ABR3V0Y0_HUMIN</name>
<feature type="region of interest" description="Disordered" evidence="1">
    <location>
        <begin position="772"/>
        <end position="802"/>
    </location>
</feature>
<reference evidence="2 3" key="1">
    <citation type="journal article" date="2024" name="Commun. Biol.">
        <title>Comparative genomic analysis of thermophilic fungi reveals convergent evolutionary adaptations and gene losses.</title>
        <authorList>
            <person name="Steindorff A.S."/>
            <person name="Aguilar-Pontes M.V."/>
            <person name="Robinson A.J."/>
            <person name="Andreopoulos B."/>
            <person name="LaButti K."/>
            <person name="Kuo A."/>
            <person name="Mondo S."/>
            <person name="Riley R."/>
            <person name="Otillar R."/>
            <person name="Haridas S."/>
            <person name="Lipzen A."/>
            <person name="Grimwood J."/>
            <person name="Schmutz J."/>
            <person name="Clum A."/>
            <person name="Reid I.D."/>
            <person name="Moisan M.C."/>
            <person name="Butler G."/>
            <person name="Nguyen T.T.M."/>
            <person name="Dewar K."/>
            <person name="Conant G."/>
            <person name="Drula E."/>
            <person name="Henrissat B."/>
            <person name="Hansel C."/>
            <person name="Singer S."/>
            <person name="Hutchinson M.I."/>
            <person name="de Vries R.P."/>
            <person name="Natvig D.O."/>
            <person name="Powell A.J."/>
            <person name="Tsang A."/>
            <person name="Grigoriev I.V."/>
        </authorList>
    </citation>
    <scope>NUCLEOTIDE SEQUENCE [LARGE SCALE GENOMIC DNA]</scope>
    <source>
        <strain evidence="2 3">CBS 620.91</strain>
    </source>
</reference>
<sequence length="842" mass="88610">MMKAVRRNLPAWAGTGSALADAVDASATGREGGALVHGSATPLVDHGQGRVSDLALRLPPNATTRASQGTTRPAPQNADIPPVTFPGGKNPYLDRPLPLPPSKTAAAAVARSTTTTTTTSTTTPVFLFSMPTRPSTSSGPGSSNMAGSRPNFEKRLSKDDMALPGGFMSRSKSSAARPPWTLTPEPSPRRARTPSPPRVLSPPLLTPQSATSGEIPIGMALGSPIGMALGSPTRDVISRAESRAQSRAASPYRSASPYGGGPQAAWVPQSQAWTETTKAGTTATVTATVSHSPPPAPTPEPTLQRSKTQKRRLFGLFGSRRHAEHPKVGEKAEASRSTVSVAPSISNEAAVPARSHTVAGTSRSKHKPIIVKKHPEAKTPEPPFPTISKPILATPSPKPGGFLNVDIPDIRLERYSVMFSGVLNADGNNNNNNKSLLERRQATLEKLKTIGDDTENDASHSRVPPRRATSPQPMRSPTFSLFPSDRQSNYIASSGFAMASTTSLAPPPSRGLTRSNTSPAYLPSPSRTTFAAPPMPQQDSLEPPRREKKTVTILSPRAMEERNRTAQLERLRAQQQQQQAQQRSQTLPRDPRPVPATRSTAATGFYFGPNNSTLVLDSPHSISSEDDSDNDDDNDSRPARRPLPPSMKPYIPEPEWEIIAPPSITAAPSSSSSSSSSASSASSADSTSTAATSLSSTAAAPSPTTTTTTTNRSKHIPTISVASIASVASTTSLDVPRISVDEEDAALKAAVEISIARQISISRQQHRLLRPLVQQRQQQRSPSPGVGGGGGKTGGKVGGGGGNLDDEVTIGIIKGRVTPVMVGPGGSGVEHRRSERVVLDVA</sequence>
<feature type="compositionally biased region" description="Basic and acidic residues" evidence="1">
    <location>
        <begin position="151"/>
        <end position="161"/>
    </location>
</feature>
<keyword evidence="3" id="KW-1185">Reference proteome</keyword>
<dbReference type="Proteomes" id="UP001583172">
    <property type="component" value="Unassembled WGS sequence"/>
</dbReference>
<feature type="compositionally biased region" description="Low complexity" evidence="1">
    <location>
        <begin position="573"/>
        <end position="587"/>
    </location>
</feature>